<accession>A0A378B2R0</accession>
<evidence type="ECO:0000313" key="7">
    <source>
        <dbReference type="Proteomes" id="UP000255192"/>
    </source>
</evidence>
<keyword evidence="2" id="KW-1003">Cell membrane</keyword>
<dbReference type="PANTHER" id="PTHR43124:SF8">
    <property type="entry name" value="INNER MEMBRANE TRANSPORT PROTEIN YDHP"/>
    <property type="match status" value="1"/>
</dbReference>
<sequence length="125" mass="13240">MKINFPLLALAIGAFGIGTTEFSPMGIAAGDCERCGRLDTGSGNADQCVCHRRHGRRTADDAGLSHRARRNALIFLIGIFTVGNLLSSIAPDYTTLLLSRIITSLNHGAFFRPGIGGGGQRRAKA</sequence>
<evidence type="ECO:0000313" key="6">
    <source>
        <dbReference type="EMBL" id="STV27530.1"/>
    </source>
</evidence>
<organism evidence="6 7">
    <name type="scientific">Klebsiella pneumoniae</name>
    <dbReference type="NCBI Taxonomy" id="573"/>
    <lineage>
        <taxon>Bacteria</taxon>
        <taxon>Pseudomonadati</taxon>
        <taxon>Pseudomonadota</taxon>
        <taxon>Gammaproteobacteria</taxon>
        <taxon>Enterobacterales</taxon>
        <taxon>Enterobacteriaceae</taxon>
        <taxon>Klebsiella/Raoultella group</taxon>
        <taxon>Klebsiella</taxon>
        <taxon>Klebsiella pneumoniae complex</taxon>
    </lineage>
</organism>
<dbReference type="SUPFAM" id="SSF103473">
    <property type="entry name" value="MFS general substrate transporter"/>
    <property type="match status" value="1"/>
</dbReference>
<dbReference type="PANTHER" id="PTHR43124">
    <property type="entry name" value="PURINE EFFLUX PUMP PBUE"/>
    <property type="match status" value="1"/>
</dbReference>
<dbReference type="GO" id="GO:0022857">
    <property type="term" value="F:transmembrane transporter activity"/>
    <property type="evidence" value="ECO:0007669"/>
    <property type="project" value="TreeGrafter"/>
</dbReference>
<dbReference type="InterPro" id="IPR036259">
    <property type="entry name" value="MFS_trans_sf"/>
</dbReference>
<reference evidence="6 7" key="1">
    <citation type="submission" date="2018-06" db="EMBL/GenBank/DDBJ databases">
        <authorList>
            <consortium name="Pathogen Informatics"/>
            <person name="Doyle S."/>
        </authorList>
    </citation>
    <scope>NUCLEOTIDE SEQUENCE [LARGE SCALE GENOMIC DNA]</scope>
    <source>
        <strain evidence="6 7">NCTC204</strain>
    </source>
</reference>
<dbReference type="Proteomes" id="UP000255192">
    <property type="component" value="Unassembled WGS sequence"/>
</dbReference>
<name>A0A378B2R0_KLEPN</name>
<protein>
    <submittedName>
        <fullName evidence="6">MFS transporter</fullName>
    </submittedName>
</protein>
<keyword evidence="5" id="KW-0472">Membrane</keyword>
<dbReference type="InterPro" id="IPR050189">
    <property type="entry name" value="MFS_Efflux_Transporters"/>
</dbReference>
<dbReference type="GO" id="GO:0005886">
    <property type="term" value="C:plasma membrane"/>
    <property type="evidence" value="ECO:0007669"/>
    <property type="project" value="UniProtKB-SubCell"/>
</dbReference>
<evidence type="ECO:0000256" key="1">
    <source>
        <dbReference type="ARBA" id="ARBA00004651"/>
    </source>
</evidence>
<dbReference type="AlphaFoldDB" id="A0A378B2R0"/>
<evidence type="ECO:0000256" key="3">
    <source>
        <dbReference type="ARBA" id="ARBA00022692"/>
    </source>
</evidence>
<evidence type="ECO:0000256" key="5">
    <source>
        <dbReference type="ARBA" id="ARBA00023136"/>
    </source>
</evidence>
<evidence type="ECO:0000256" key="2">
    <source>
        <dbReference type="ARBA" id="ARBA00022475"/>
    </source>
</evidence>
<dbReference type="EMBL" id="UGMD01000002">
    <property type="protein sequence ID" value="STV27530.1"/>
    <property type="molecule type" value="Genomic_DNA"/>
</dbReference>
<keyword evidence="4" id="KW-1133">Transmembrane helix</keyword>
<gene>
    <name evidence="6" type="primary">ydhP_2</name>
    <name evidence="6" type="ORF">NCTC204_05112</name>
</gene>
<proteinExistence type="predicted"/>
<keyword evidence="3" id="KW-0812">Transmembrane</keyword>
<evidence type="ECO:0000256" key="4">
    <source>
        <dbReference type="ARBA" id="ARBA00022989"/>
    </source>
</evidence>
<comment type="subcellular location">
    <subcellularLocation>
        <location evidence="1">Cell membrane</location>
        <topology evidence="1">Multi-pass membrane protein</topology>
    </subcellularLocation>
</comment>